<keyword evidence="2" id="KW-1185">Reference proteome</keyword>
<dbReference type="EMBL" id="JBBKYA010000001">
    <property type="protein sequence ID" value="MFD3274730.1"/>
    <property type="molecule type" value="Genomic_DNA"/>
</dbReference>
<proteinExistence type="predicted"/>
<protein>
    <submittedName>
        <fullName evidence="1">Uncharacterized protein</fullName>
    </submittedName>
</protein>
<evidence type="ECO:0000313" key="1">
    <source>
        <dbReference type="EMBL" id="MFD3274730.1"/>
    </source>
</evidence>
<dbReference type="Proteomes" id="UP001598114">
    <property type="component" value="Unassembled WGS sequence"/>
</dbReference>
<accession>A0ABW6CUV3</accession>
<comment type="caution">
    <text evidence="1">The sequence shown here is derived from an EMBL/GenBank/DDBJ whole genome shotgun (WGS) entry which is preliminary data.</text>
</comment>
<sequence>MAAPKKKLVSSSNDDFDRIMKGISKIPAYLVALKKKTGTPLVVFRDGKIQHIKPEDIQI</sequence>
<reference evidence="1 2" key="1">
    <citation type="submission" date="2024-03" db="EMBL/GenBank/DDBJ databases">
        <title>Aquirufa genome sequencing.</title>
        <authorList>
            <person name="Pitt A."/>
            <person name="Hahn M.W."/>
        </authorList>
    </citation>
    <scope>NUCLEOTIDE SEQUENCE [LARGE SCALE GENOMIC DNA]</scope>
    <source>
        <strain evidence="1 2">PLAD-142S6K</strain>
    </source>
</reference>
<organism evidence="1 2">
    <name type="scientific">Aquirufa echingensis</name>
    <dbReference type="NCBI Taxonomy" id="3096516"/>
    <lineage>
        <taxon>Bacteria</taxon>
        <taxon>Pseudomonadati</taxon>
        <taxon>Bacteroidota</taxon>
        <taxon>Cytophagia</taxon>
        <taxon>Cytophagales</taxon>
        <taxon>Flectobacillaceae</taxon>
        <taxon>Aquirufa</taxon>
    </lineage>
</organism>
<evidence type="ECO:0000313" key="2">
    <source>
        <dbReference type="Proteomes" id="UP001598114"/>
    </source>
</evidence>
<name>A0ABW6CUV3_9BACT</name>
<gene>
    <name evidence="1" type="ORF">SKC38_00640</name>
</gene>